<dbReference type="Proteomes" id="UP000002051">
    <property type="component" value="Chromosome 5"/>
</dbReference>
<keyword evidence="3" id="KW-1185">Reference proteome</keyword>
<proteinExistence type="predicted"/>
<reference evidence="2" key="3">
    <citation type="submission" date="2015-04" db="UniProtKB">
        <authorList>
            <consortium name="EnsemblPlants"/>
        </authorList>
    </citation>
    <scope>IDENTIFICATION</scope>
    <source>
        <strain evidence="2">cv. Jemalong A17</strain>
    </source>
</reference>
<accession>G7KE50</accession>
<dbReference type="EnsemblPlants" id="AES98594">
    <property type="protein sequence ID" value="AES98594"/>
    <property type="gene ID" value="MTR_5g070340"/>
</dbReference>
<name>G7KE50_MEDTR</name>
<dbReference type="PaxDb" id="3880-AES98594"/>
<organism evidence="1 3">
    <name type="scientific">Medicago truncatula</name>
    <name type="common">Barrel medic</name>
    <name type="synonym">Medicago tribuloides</name>
    <dbReference type="NCBI Taxonomy" id="3880"/>
    <lineage>
        <taxon>Eukaryota</taxon>
        <taxon>Viridiplantae</taxon>
        <taxon>Streptophyta</taxon>
        <taxon>Embryophyta</taxon>
        <taxon>Tracheophyta</taxon>
        <taxon>Spermatophyta</taxon>
        <taxon>Magnoliopsida</taxon>
        <taxon>eudicotyledons</taxon>
        <taxon>Gunneridae</taxon>
        <taxon>Pentapetalae</taxon>
        <taxon>rosids</taxon>
        <taxon>fabids</taxon>
        <taxon>Fabales</taxon>
        <taxon>Fabaceae</taxon>
        <taxon>Papilionoideae</taxon>
        <taxon>50 kb inversion clade</taxon>
        <taxon>NPAAA clade</taxon>
        <taxon>Hologalegina</taxon>
        <taxon>IRL clade</taxon>
        <taxon>Trifolieae</taxon>
        <taxon>Medicago</taxon>
    </lineage>
</organism>
<gene>
    <name evidence="1" type="ordered locus">MTR_5g070340</name>
</gene>
<evidence type="ECO:0000313" key="1">
    <source>
        <dbReference type="EMBL" id="AES98594.1"/>
    </source>
</evidence>
<protein>
    <submittedName>
        <fullName evidence="1 2">Uncharacterized protein</fullName>
    </submittedName>
</protein>
<dbReference type="HOGENOM" id="CLU_2041534_0_0_1"/>
<sequence>MNYLDPTNKLLIFIGWWVIFQRLYNNPGSAPACDVEACVGMAVVRGKIISCLQKFFISHYILSIAYKLALIGHLIDDQFIMTNELTEIFYQREDHSQLSAFVAAITTRVTKKVMLPRLKSH</sequence>
<evidence type="ECO:0000313" key="3">
    <source>
        <dbReference type="Proteomes" id="UP000002051"/>
    </source>
</evidence>
<dbReference type="AlphaFoldDB" id="G7KE50"/>
<reference evidence="1 3" key="1">
    <citation type="journal article" date="2011" name="Nature">
        <title>The Medicago genome provides insight into the evolution of rhizobial symbioses.</title>
        <authorList>
            <person name="Young N.D."/>
            <person name="Debelle F."/>
            <person name="Oldroyd G.E."/>
            <person name="Geurts R."/>
            <person name="Cannon S.B."/>
            <person name="Udvardi M.K."/>
            <person name="Benedito V.A."/>
            <person name="Mayer K.F."/>
            <person name="Gouzy J."/>
            <person name="Schoof H."/>
            <person name="Van de Peer Y."/>
            <person name="Proost S."/>
            <person name="Cook D.R."/>
            <person name="Meyers B.C."/>
            <person name="Spannagl M."/>
            <person name="Cheung F."/>
            <person name="De Mita S."/>
            <person name="Krishnakumar V."/>
            <person name="Gundlach H."/>
            <person name="Zhou S."/>
            <person name="Mudge J."/>
            <person name="Bharti A.K."/>
            <person name="Murray J.D."/>
            <person name="Naoumkina M.A."/>
            <person name="Rosen B."/>
            <person name="Silverstein K.A."/>
            <person name="Tang H."/>
            <person name="Rombauts S."/>
            <person name="Zhao P.X."/>
            <person name="Zhou P."/>
            <person name="Barbe V."/>
            <person name="Bardou P."/>
            <person name="Bechner M."/>
            <person name="Bellec A."/>
            <person name="Berger A."/>
            <person name="Berges H."/>
            <person name="Bidwell S."/>
            <person name="Bisseling T."/>
            <person name="Choisne N."/>
            <person name="Couloux A."/>
            <person name="Denny R."/>
            <person name="Deshpande S."/>
            <person name="Dai X."/>
            <person name="Doyle J.J."/>
            <person name="Dudez A.M."/>
            <person name="Farmer A.D."/>
            <person name="Fouteau S."/>
            <person name="Franken C."/>
            <person name="Gibelin C."/>
            <person name="Gish J."/>
            <person name="Goldstein S."/>
            <person name="Gonzalez A.J."/>
            <person name="Green P.J."/>
            <person name="Hallab A."/>
            <person name="Hartog M."/>
            <person name="Hua A."/>
            <person name="Humphray S.J."/>
            <person name="Jeong D.H."/>
            <person name="Jing Y."/>
            <person name="Jocker A."/>
            <person name="Kenton S.M."/>
            <person name="Kim D.J."/>
            <person name="Klee K."/>
            <person name="Lai H."/>
            <person name="Lang C."/>
            <person name="Lin S."/>
            <person name="Macmil S.L."/>
            <person name="Magdelenat G."/>
            <person name="Matthews L."/>
            <person name="McCorrison J."/>
            <person name="Monaghan E.L."/>
            <person name="Mun J.H."/>
            <person name="Najar F.Z."/>
            <person name="Nicholson C."/>
            <person name="Noirot C."/>
            <person name="O'Bleness M."/>
            <person name="Paule C.R."/>
            <person name="Poulain J."/>
            <person name="Prion F."/>
            <person name="Qin B."/>
            <person name="Qu C."/>
            <person name="Retzel E.F."/>
            <person name="Riddle C."/>
            <person name="Sallet E."/>
            <person name="Samain S."/>
            <person name="Samson N."/>
            <person name="Sanders I."/>
            <person name="Saurat O."/>
            <person name="Scarpelli C."/>
            <person name="Schiex T."/>
            <person name="Segurens B."/>
            <person name="Severin A.J."/>
            <person name="Sherrier D.J."/>
            <person name="Shi R."/>
            <person name="Sims S."/>
            <person name="Singer S.R."/>
            <person name="Sinharoy S."/>
            <person name="Sterck L."/>
            <person name="Viollet A."/>
            <person name="Wang B.B."/>
            <person name="Wang K."/>
            <person name="Wang M."/>
            <person name="Wang X."/>
            <person name="Warfsmann J."/>
            <person name="Weissenbach J."/>
            <person name="White D.D."/>
            <person name="White J.D."/>
            <person name="Wiley G.B."/>
            <person name="Wincker P."/>
            <person name="Xing Y."/>
            <person name="Yang L."/>
            <person name="Yao Z."/>
            <person name="Ying F."/>
            <person name="Zhai J."/>
            <person name="Zhou L."/>
            <person name="Zuber A."/>
            <person name="Denarie J."/>
            <person name="Dixon R.A."/>
            <person name="May G.D."/>
            <person name="Schwartz D.C."/>
            <person name="Rogers J."/>
            <person name="Quetier F."/>
            <person name="Town C.D."/>
            <person name="Roe B.A."/>
        </authorList>
    </citation>
    <scope>NUCLEOTIDE SEQUENCE [LARGE SCALE GENOMIC DNA]</scope>
    <source>
        <strain evidence="1">A17</strain>
        <strain evidence="2 3">cv. Jemalong A17</strain>
    </source>
</reference>
<dbReference type="EMBL" id="CM001221">
    <property type="protein sequence ID" value="AES98594.1"/>
    <property type="molecule type" value="Genomic_DNA"/>
</dbReference>
<reference evidence="1 3" key="2">
    <citation type="journal article" date="2014" name="BMC Genomics">
        <title>An improved genome release (version Mt4.0) for the model legume Medicago truncatula.</title>
        <authorList>
            <person name="Tang H."/>
            <person name="Krishnakumar V."/>
            <person name="Bidwell S."/>
            <person name="Rosen B."/>
            <person name="Chan A."/>
            <person name="Zhou S."/>
            <person name="Gentzbittel L."/>
            <person name="Childs K.L."/>
            <person name="Yandell M."/>
            <person name="Gundlach H."/>
            <person name="Mayer K.F."/>
            <person name="Schwartz D.C."/>
            <person name="Town C.D."/>
        </authorList>
    </citation>
    <scope>GENOME REANNOTATION</scope>
    <source>
        <strain evidence="2 3">cv. Jemalong A17</strain>
    </source>
</reference>
<evidence type="ECO:0000313" key="2">
    <source>
        <dbReference type="EnsemblPlants" id="AES98594"/>
    </source>
</evidence>